<dbReference type="KEGG" id="adv:DJ533_15705"/>
<keyword evidence="1" id="KW-0472">Membrane</keyword>
<organism evidence="2 3">
    <name type="scientific">Acinetobacter defluvii</name>
    <dbReference type="NCBI Taxonomy" id="1871111"/>
    <lineage>
        <taxon>Bacteria</taxon>
        <taxon>Pseudomonadati</taxon>
        <taxon>Pseudomonadota</taxon>
        <taxon>Gammaproteobacteria</taxon>
        <taxon>Moraxellales</taxon>
        <taxon>Moraxellaceae</taxon>
        <taxon>Acinetobacter</taxon>
    </lineage>
</organism>
<dbReference type="AlphaFoldDB" id="A0A2S2FG54"/>
<feature type="transmembrane region" description="Helical" evidence="1">
    <location>
        <begin position="69"/>
        <end position="89"/>
    </location>
</feature>
<dbReference type="RefSeq" id="WP_065994395.1">
    <property type="nucleotide sequence ID" value="NZ_CP029397.2"/>
</dbReference>
<evidence type="ECO:0000256" key="1">
    <source>
        <dbReference type="SAM" id="Phobius"/>
    </source>
</evidence>
<feature type="transmembrane region" description="Helical" evidence="1">
    <location>
        <begin position="114"/>
        <end position="130"/>
    </location>
</feature>
<protein>
    <submittedName>
        <fullName evidence="2">Uncharacterized protein</fullName>
    </submittedName>
</protein>
<reference evidence="2" key="1">
    <citation type="submission" date="2019-08" db="EMBL/GenBank/DDBJ databases">
        <title>The complete genome of Acinetobacter defluvii strain WCHAD010030.</title>
        <authorList>
            <person name="Hu Y."/>
            <person name="Qin J."/>
            <person name="Feng Y."/>
            <person name="Zong Z."/>
        </authorList>
    </citation>
    <scope>NUCLEOTIDE SEQUENCE</scope>
    <source>
        <strain evidence="2">WCHA30</strain>
    </source>
</reference>
<sequence>MKNIFVQHFIYSFLCTLITATICAYLQNALSIDRVGILVFFVIGVAGLIFSLTFALFQKWLKQSVKSTVILVLSLSIYLMVFTYLFHVIDIDWYAVSEGQIQLTLFQKFLHSEWSYWLAFLFPFAASWLYQKTLKQI</sequence>
<keyword evidence="1" id="KW-1133">Transmembrane helix</keyword>
<feature type="transmembrane region" description="Helical" evidence="1">
    <location>
        <begin position="35"/>
        <end position="57"/>
    </location>
</feature>
<name>A0A2S2FG54_9GAMM</name>
<evidence type="ECO:0000313" key="3">
    <source>
        <dbReference type="Proteomes" id="UP000245977"/>
    </source>
</evidence>
<keyword evidence="3" id="KW-1185">Reference proteome</keyword>
<dbReference type="OrthoDB" id="6711616at2"/>
<dbReference type="Proteomes" id="UP000245977">
    <property type="component" value="Chromosome"/>
</dbReference>
<accession>A0A2S2FG54</accession>
<gene>
    <name evidence="2" type="ORF">DJ533_15705</name>
</gene>
<proteinExistence type="predicted"/>
<dbReference type="EMBL" id="CP029397">
    <property type="protein sequence ID" value="AWL29909.1"/>
    <property type="molecule type" value="Genomic_DNA"/>
</dbReference>
<evidence type="ECO:0000313" key="2">
    <source>
        <dbReference type="EMBL" id="AWL29909.1"/>
    </source>
</evidence>
<feature type="transmembrane region" description="Helical" evidence="1">
    <location>
        <begin position="9"/>
        <end position="29"/>
    </location>
</feature>
<keyword evidence="1" id="KW-0812">Transmembrane</keyword>
<dbReference type="STRING" id="1871111.GCA_001704615_00485"/>